<gene>
    <name evidence="2" type="ORF">BSAL_66785</name>
</gene>
<dbReference type="OrthoDB" id="272139at2759"/>
<evidence type="ECO:0000256" key="1">
    <source>
        <dbReference type="SAM" id="Phobius"/>
    </source>
</evidence>
<dbReference type="VEuPathDB" id="TriTrypDB:BSAL_66785"/>
<name>A0A0S4ITM0_BODSA</name>
<feature type="transmembrane region" description="Helical" evidence="1">
    <location>
        <begin position="754"/>
        <end position="779"/>
    </location>
</feature>
<evidence type="ECO:0000313" key="3">
    <source>
        <dbReference type="Proteomes" id="UP000051952"/>
    </source>
</evidence>
<accession>A0A0S4ITM0</accession>
<keyword evidence="3" id="KW-1185">Reference proteome</keyword>
<dbReference type="Pfam" id="PF01663">
    <property type="entry name" value="Phosphodiest"/>
    <property type="match status" value="1"/>
</dbReference>
<protein>
    <submittedName>
        <fullName evidence="2">Phosphodiesterase, putative</fullName>
    </submittedName>
</protein>
<dbReference type="GO" id="GO:0051377">
    <property type="term" value="F:mannose-ethanolamine phosphotransferase activity"/>
    <property type="evidence" value="ECO:0007669"/>
    <property type="project" value="TreeGrafter"/>
</dbReference>
<dbReference type="EMBL" id="CYKH01000432">
    <property type="protein sequence ID" value="CUF88576.1"/>
    <property type="molecule type" value="Genomic_DNA"/>
</dbReference>
<evidence type="ECO:0000313" key="2">
    <source>
        <dbReference type="EMBL" id="CUF88576.1"/>
    </source>
</evidence>
<keyword evidence="1" id="KW-0812">Transmembrane</keyword>
<feature type="transmembrane region" description="Helical" evidence="1">
    <location>
        <begin position="627"/>
        <end position="646"/>
    </location>
</feature>
<dbReference type="InterPro" id="IPR017850">
    <property type="entry name" value="Alkaline_phosphatase_core_sf"/>
</dbReference>
<feature type="transmembrane region" description="Helical" evidence="1">
    <location>
        <begin position="729"/>
        <end position="748"/>
    </location>
</feature>
<sequence>MFSPKAPSTSISNSTHHHRNPAVDQVVLVLVDALRPDFALSTLSPQGGDGFSCQSPKETSLPVYASATLTYIEDALTTSVGSHTRRPVLGAFFVADAPTTTAQRLKALTTGVVPALMEAGSNFACDAVVEDNIILQLNGSCTVLGDDTWLSLFPNEKGGGEGDEHRHNTWRDARVFPSFQVDDLDTNDEGVLKVLESVLDKSWQEGTRLVLAHFLGVDHAGHTFHANHTAMHAKLAQLNVMLRRLSQYLADRAQQEPHRSTLLLVLGDHGMTDSGDHGGSSALETDSFLFAELFGASHHNTLEDTARVEHIVEGRWDRCRHNADWDDLCRLMHCSAPWRHGGASPSRPSSPLSAFRQVDLVPTLSWLLGIRIPFSNSGRVVKELMALVSGASAPPTHAQEAFLRENCQQLQAMRDELQLRVEEGELGERMMEEGVDLCQALSMDELEKYMASISRAVRRSTLHVQWAVVLMSLGVACVVVLRCIVALVRTTMAPLSNNKSTNMMFEHREAALRVALLFIVVGVVVLQFSNSFVVYEAPIVLRVVGPHTAVAIVCMMPFWWCRRRSVTPTRQVVVYLCVVLWLSSLCNPLHPTWSIQTAAFGALLRVLCDVVVLPMSCEPAAAHRGHIWCIVAVPMFLFLFAIAAFFGHGQQNTFTSIDWTASTVGGGSTDVLGSMFGLPQHLWWKGFLVMSRTFGTSLLPILALRGCEIPAKDGSVTASVQILSTCRRWYCLLWVAKALCASIAALILRSHLMVVAIFGPNVLFHTLHAAVVVLGAFFVP</sequence>
<dbReference type="InterPro" id="IPR039524">
    <property type="entry name" value="PIGO/GPI13"/>
</dbReference>
<feature type="transmembrane region" description="Helical" evidence="1">
    <location>
        <begin position="466"/>
        <end position="489"/>
    </location>
</feature>
<keyword evidence="1" id="KW-0472">Membrane</keyword>
<dbReference type="PANTHER" id="PTHR23071">
    <property type="entry name" value="PHOSPHATIDYLINOSITOL GLYCAN"/>
    <property type="match status" value="1"/>
</dbReference>
<keyword evidence="1" id="KW-1133">Transmembrane helix</keyword>
<organism evidence="2 3">
    <name type="scientific">Bodo saltans</name>
    <name type="common">Flagellated protozoan</name>
    <dbReference type="NCBI Taxonomy" id="75058"/>
    <lineage>
        <taxon>Eukaryota</taxon>
        <taxon>Discoba</taxon>
        <taxon>Euglenozoa</taxon>
        <taxon>Kinetoplastea</taxon>
        <taxon>Metakinetoplastina</taxon>
        <taxon>Eubodonida</taxon>
        <taxon>Bodonidae</taxon>
        <taxon>Bodo</taxon>
    </lineage>
</organism>
<dbReference type="PANTHER" id="PTHR23071:SF1">
    <property type="entry name" value="GPI ETHANOLAMINE PHOSPHATE TRANSFERASE 3"/>
    <property type="match status" value="1"/>
</dbReference>
<dbReference type="Proteomes" id="UP000051952">
    <property type="component" value="Unassembled WGS sequence"/>
</dbReference>
<dbReference type="GO" id="GO:0006506">
    <property type="term" value="P:GPI anchor biosynthetic process"/>
    <property type="evidence" value="ECO:0007669"/>
    <property type="project" value="InterPro"/>
</dbReference>
<dbReference type="GO" id="GO:0005789">
    <property type="term" value="C:endoplasmic reticulum membrane"/>
    <property type="evidence" value="ECO:0007669"/>
    <property type="project" value="TreeGrafter"/>
</dbReference>
<dbReference type="InterPro" id="IPR002591">
    <property type="entry name" value="Phosphodiest/P_Trfase"/>
</dbReference>
<feature type="transmembrane region" description="Helical" evidence="1">
    <location>
        <begin position="510"/>
        <end position="533"/>
    </location>
</feature>
<proteinExistence type="predicted"/>
<dbReference type="Gene3D" id="3.40.720.10">
    <property type="entry name" value="Alkaline Phosphatase, subunit A"/>
    <property type="match status" value="1"/>
</dbReference>
<feature type="transmembrane region" description="Helical" evidence="1">
    <location>
        <begin position="572"/>
        <end position="590"/>
    </location>
</feature>
<feature type="transmembrane region" description="Helical" evidence="1">
    <location>
        <begin position="539"/>
        <end position="560"/>
    </location>
</feature>
<reference evidence="3" key="1">
    <citation type="submission" date="2015-09" db="EMBL/GenBank/DDBJ databases">
        <authorList>
            <consortium name="Pathogen Informatics"/>
        </authorList>
    </citation>
    <scope>NUCLEOTIDE SEQUENCE [LARGE SCALE GENOMIC DNA]</scope>
    <source>
        <strain evidence="3">Lake Konstanz</strain>
    </source>
</reference>
<dbReference type="SUPFAM" id="SSF53649">
    <property type="entry name" value="Alkaline phosphatase-like"/>
    <property type="match status" value="1"/>
</dbReference>
<dbReference type="AlphaFoldDB" id="A0A0S4ITM0"/>